<dbReference type="GO" id="GO:0006006">
    <property type="term" value="P:glucose metabolic process"/>
    <property type="evidence" value="ECO:0007669"/>
    <property type="project" value="TreeGrafter"/>
</dbReference>
<feature type="binding site" evidence="8">
    <location>
        <begin position="105"/>
        <end position="106"/>
    </location>
    <ligand>
        <name>beta-D-galactose</name>
        <dbReference type="ChEBI" id="CHEBI:27667"/>
    </ligand>
</feature>
<name>A0A6G6Y5P4_9SPHN</name>
<dbReference type="PIRSF" id="PIRSF005096">
    <property type="entry name" value="GALM"/>
    <property type="match status" value="1"/>
</dbReference>
<feature type="signal peptide" evidence="9">
    <location>
        <begin position="1"/>
        <end position="25"/>
    </location>
</feature>
<accession>A0A6G6Y5P4</accession>
<evidence type="ECO:0000256" key="1">
    <source>
        <dbReference type="ARBA" id="ARBA00005028"/>
    </source>
</evidence>
<dbReference type="CDD" id="cd09019">
    <property type="entry name" value="galactose_mutarotase_like"/>
    <property type="match status" value="1"/>
</dbReference>
<dbReference type="GO" id="GO:0005737">
    <property type="term" value="C:cytoplasm"/>
    <property type="evidence" value="ECO:0007669"/>
    <property type="project" value="TreeGrafter"/>
</dbReference>
<dbReference type="InterPro" id="IPR008183">
    <property type="entry name" value="Aldose_1/G6P_1-epimerase"/>
</dbReference>
<dbReference type="InterPro" id="IPR014718">
    <property type="entry name" value="GH-type_carb-bd"/>
</dbReference>
<dbReference type="GO" id="GO:0030246">
    <property type="term" value="F:carbohydrate binding"/>
    <property type="evidence" value="ECO:0007669"/>
    <property type="project" value="InterPro"/>
</dbReference>
<feature type="binding site" evidence="7">
    <location>
        <position position="279"/>
    </location>
    <ligand>
        <name>beta-D-galactose</name>
        <dbReference type="ChEBI" id="CHEBI:27667"/>
    </ligand>
</feature>
<feature type="active site" description="Proton acceptor" evidence="6">
    <location>
        <position position="345"/>
    </location>
</feature>
<comment type="similarity">
    <text evidence="2 5">Belongs to the aldose epimerase family.</text>
</comment>
<dbReference type="UniPathway" id="UPA00242"/>
<dbReference type="Pfam" id="PF01263">
    <property type="entry name" value="Aldose_epim"/>
    <property type="match status" value="1"/>
</dbReference>
<dbReference type="Gene3D" id="2.70.98.10">
    <property type="match status" value="1"/>
</dbReference>
<dbReference type="Proteomes" id="UP000501568">
    <property type="component" value="Chromosome"/>
</dbReference>
<dbReference type="InterPro" id="IPR011013">
    <property type="entry name" value="Gal_mutarotase_sf_dom"/>
</dbReference>
<organism evidence="10 11">
    <name type="scientific">Stakelama tenebrarum</name>
    <dbReference type="NCBI Taxonomy" id="2711215"/>
    <lineage>
        <taxon>Bacteria</taxon>
        <taxon>Pseudomonadati</taxon>
        <taxon>Pseudomonadota</taxon>
        <taxon>Alphaproteobacteria</taxon>
        <taxon>Sphingomonadales</taxon>
        <taxon>Sphingomonadaceae</taxon>
        <taxon>Stakelama</taxon>
    </lineage>
</organism>
<evidence type="ECO:0000313" key="11">
    <source>
        <dbReference type="Proteomes" id="UP000501568"/>
    </source>
</evidence>
<gene>
    <name evidence="10" type="ORF">G5C33_10815</name>
</gene>
<dbReference type="SUPFAM" id="SSF74650">
    <property type="entry name" value="Galactose mutarotase-like"/>
    <property type="match status" value="1"/>
</dbReference>
<dbReference type="PANTHER" id="PTHR10091">
    <property type="entry name" value="ALDOSE-1-EPIMERASE"/>
    <property type="match status" value="1"/>
</dbReference>
<reference evidence="10 11" key="1">
    <citation type="submission" date="2020-02" db="EMBL/GenBank/DDBJ databases">
        <authorList>
            <person name="Zheng R.K."/>
            <person name="Sun C.M."/>
        </authorList>
    </citation>
    <scope>NUCLEOTIDE SEQUENCE [LARGE SCALE GENOMIC DNA]</scope>
    <source>
        <strain evidence="11">zrk23</strain>
    </source>
</reference>
<evidence type="ECO:0000256" key="8">
    <source>
        <dbReference type="PIRSR" id="PIRSR005096-3"/>
    </source>
</evidence>
<sequence>MKAGNSGMLALAMLSATGWATGASAASAERGTFGTLDNGTTIESVTLRGDNGVSVRIITLGATLQAFEAPDRNGDIADITLGYDDPQSYLSHPNYWGQTIGRYANRIGGGRFTLDDAVFQLTLNNGTASLHGGTEGWDIRVWKIEKVEQGPVARVVLSLTSPDGDQGYPGTVQARVTYALDDQGELTIDFDATTDAPTVINMTNHALFDLGGEGSDIGTLKHRLTIPASRYTPVDEALIPTGELRPVEGSVFDFREGRVLADGIRDGSDEQIVLGRGYDHNFVLDKGRTDAPELVARLEDPASGRVLEVLSTEPGLQFYSGNFLDGTLIGKNGHLYRMGDGIALEPQLFPDTPNQPSFGTARVDPGETYHHRMIYRVSVAR</sequence>
<feature type="active site" description="Proton donor" evidence="6">
    <location>
        <position position="205"/>
    </location>
</feature>
<protein>
    <recommendedName>
        <fullName evidence="5">Aldose 1-epimerase</fullName>
        <ecNumber evidence="5">5.1.3.3</ecNumber>
    </recommendedName>
</protein>
<evidence type="ECO:0000256" key="3">
    <source>
        <dbReference type="ARBA" id="ARBA00023235"/>
    </source>
</evidence>
<keyword evidence="3 5" id="KW-0413">Isomerase</keyword>
<evidence type="ECO:0000313" key="10">
    <source>
        <dbReference type="EMBL" id="QIG80219.1"/>
    </source>
</evidence>
<dbReference type="AlphaFoldDB" id="A0A6G6Y5P4"/>
<dbReference type="RefSeq" id="WP_165327224.1">
    <property type="nucleotide sequence ID" value="NZ_CP049109.1"/>
</dbReference>
<dbReference type="NCBIfam" id="NF008277">
    <property type="entry name" value="PRK11055.1"/>
    <property type="match status" value="1"/>
</dbReference>
<evidence type="ECO:0000256" key="6">
    <source>
        <dbReference type="PIRSR" id="PIRSR005096-1"/>
    </source>
</evidence>
<dbReference type="EC" id="5.1.3.3" evidence="5"/>
<dbReference type="InterPro" id="IPR015443">
    <property type="entry name" value="Aldose_1-epimerase"/>
</dbReference>
<evidence type="ECO:0000256" key="5">
    <source>
        <dbReference type="PIRNR" id="PIRNR005096"/>
    </source>
</evidence>
<evidence type="ECO:0000256" key="7">
    <source>
        <dbReference type="PIRSR" id="PIRSR005096-2"/>
    </source>
</evidence>
<feature type="chain" id="PRO_5026360513" description="Aldose 1-epimerase" evidence="9">
    <location>
        <begin position="26"/>
        <end position="381"/>
    </location>
</feature>
<comment type="catalytic activity">
    <reaction evidence="5">
        <text>alpha-D-glucose = beta-D-glucose</text>
        <dbReference type="Rhea" id="RHEA:10264"/>
        <dbReference type="ChEBI" id="CHEBI:15903"/>
        <dbReference type="ChEBI" id="CHEBI:17925"/>
        <dbReference type="EC" id="5.1.3.3"/>
    </reaction>
</comment>
<dbReference type="PANTHER" id="PTHR10091:SF0">
    <property type="entry name" value="GALACTOSE MUTAROTASE"/>
    <property type="match status" value="1"/>
</dbReference>
<dbReference type="GO" id="GO:0033499">
    <property type="term" value="P:galactose catabolic process via UDP-galactose, Leloir pathway"/>
    <property type="evidence" value="ECO:0007669"/>
    <property type="project" value="TreeGrafter"/>
</dbReference>
<dbReference type="GO" id="GO:0004034">
    <property type="term" value="F:aldose 1-epimerase activity"/>
    <property type="evidence" value="ECO:0007669"/>
    <property type="project" value="UniProtKB-EC"/>
</dbReference>
<dbReference type="InterPro" id="IPR047215">
    <property type="entry name" value="Galactose_mutarotase-like"/>
</dbReference>
<evidence type="ECO:0000256" key="2">
    <source>
        <dbReference type="ARBA" id="ARBA00006206"/>
    </source>
</evidence>
<proteinExistence type="inferred from homology"/>
<dbReference type="KEGG" id="spzr:G5C33_10815"/>
<comment type="pathway">
    <text evidence="1 5">Carbohydrate metabolism; hexose metabolism.</text>
</comment>
<evidence type="ECO:0000256" key="4">
    <source>
        <dbReference type="ARBA" id="ARBA00023277"/>
    </source>
</evidence>
<dbReference type="EMBL" id="CP049109">
    <property type="protein sequence ID" value="QIG80219.1"/>
    <property type="molecule type" value="Genomic_DNA"/>
</dbReference>
<keyword evidence="11" id="KW-1185">Reference proteome</keyword>
<evidence type="ECO:0000256" key="9">
    <source>
        <dbReference type="SAM" id="SignalP"/>
    </source>
</evidence>
<keyword evidence="4 5" id="KW-0119">Carbohydrate metabolism</keyword>
<keyword evidence="9" id="KW-0732">Signal</keyword>